<organism evidence="2 3">
    <name type="scientific">Panicum virgatum</name>
    <name type="common">Blackwell switchgrass</name>
    <dbReference type="NCBI Taxonomy" id="38727"/>
    <lineage>
        <taxon>Eukaryota</taxon>
        <taxon>Viridiplantae</taxon>
        <taxon>Streptophyta</taxon>
        <taxon>Embryophyta</taxon>
        <taxon>Tracheophyta</taxon>
        <taxon>Spermatophyta</taxon>
        <taxon>Magnoliopsida</taxon>
        <taxon>Liliopsida</taxon>
        <taxon>Poales</taxon>
        <taxon>Poaceae</taxon>
        <taxon>PACMAD clade</taxon>
        <taxon>Panicoideae</taxon>
        <taxon>Panicodae</taxon>
        <taxon>Paniceae</taxon>
        <taxon>Panicinae</taxon>
        <taxon>Panicum</taxon>
        <taxon>Panicum sect. Hiantes</taxon>
    </lineage>
</organism>
<keyword evidence="3" id="KW-1185">Reference proteome</keyword>
<reference evidence="2" key="1">
    <citation type="submission" date="2020-05" db="EMBL/GenBank/DDBJ databases">
        <title>WGS assembly of Panicum virgatum.</title>
        <authorList>
            <person name="Lovell J.T."/>
            <person name="Jenkins J."/>
            <person name="Shu S."/>
            <person name="Juenger T.E."/>
            <person name="Schmutz J."/>
        </authorList>
    </citation>
    <scope>NUCLEOTIDE SEQUENCE</scope>
    <source>
        <strain evidence="2">AP13</strain>
    </source>
</reference>
<feature type="region of interest" description="Disordered" evidence="1">
    <location>
        <begin position="1"/>
        <end position="21"/>
    </location>
</feature>
<evidence type="ECO:0000313" key="2">
    <source>
        <dbReference type="EMBL" id="KAG2608405.1"/>
    </source>
</evidence>
<accession>A0A8T0TGY5</accession>
<name>A0A8T0TGY5_PANVG</name>
<evidence type="ECO:0000256" key="1">
    <source>
        <dbReference type="SAM" id="MobiDB-lite"/>
    </source>
</evidence>
<dbReference type="EMBL" id="CM029044">
    <property type="protein sequence ID" value="KAG2608405.1"/>
    <property type="molecule type" value="Genomic_DNA"/>
</dbReference>
<sequence length="199" mass="20796">MAGASRGPRRRSQICRHCGGSKLGGRGEGNGDIVIRLGMRRCDEGIYIRGHRIRLLGRMRVDANGDVYAPDSDEEESGMEVKASGVEMVDLGGASGPVNGIQMAFVGVPTDAIEVDADGIAGDGSDVVAEGVPMDAVELPAGGGAADGVKVAADVAGTSKEMHPVVAARLKMLLTHMDPTFHDVFVSMYKVMVPAFFKP</sequence>
<dbReference type="Proteomes" id="UP000823388">
    <property type="component" value="Chromosome 4N"/>
</dbReference>
<dbReference type="AlphaFoldDB" id="A0A8T0TGY5"/>
<gene>
    <name evidence="2" type="ORF">PVAP13_4NG317501</name>
</gene>
<proteinExistence type="predicted"/>
<comment type="caution">
    <text evidence="2">The sequence shown here is derived from an EMBL/GenBank/DDBJ whole genome shotgun (WGS) entry which is preliminary data.</text>
</comment>
<protein>
    <submittedName>
        <fullName evidence="2">Uncharacterized protein</fullName>
    </submittedName>
</protein>
<evidence type="ECO:0000313" key="3">
    <source>
        <dbReference type="Proteomes" id="UP000823388"/>
    </source>
</evidence>